<keyword evidence="2" id="KW-1185">Reference proteome</keyword>
<organism evidence="1 2">
    <name type="scientific">Aristolochia fimbriata</name>
    <name type="common">White veined hardy Dutchman's pipe vine</name>
    <dbReference type="NCBI Taxonomy" id="158543"/>
    <lineage>
        <taxon>Eukaryota</taxon>
        <taxon>Viridiplantae</taxon>
        <taxon>Streptophyta</taxon>
        <taxon>Embryophyta</taxon>
        <taxon>Tracheophyta</taxon>
        <taxon>Spermatophyta</taxon>
        <taxon>Magnoliopsida</taxon>
        <taxon>Magnoliidae</taxon>
        <taxon>Piperales</taxon>
        <taxon>Aristolochiaceae</taxon>
        <taxon>Aristolochia</taxon>
    </lineage>
</organism>
<sequence>MEFVRTFLPLANCYIGVIDTLKLRQLGRQARDFSVYRQNHTNVSFDDDPSLVGPTHDHTAACSKQEARSIGIWVRFLRKVAARFKAWMLRPGVKMSPQWEEESPRSPSLDRC</sequence>
<evidence type="ECO:0000313" key="2">
    <source>
        <dbReference type="Proteomes" id="UP000825729"/>
    </source>
</evidence>
<reference evidence="1 2" key="1">
    <citation type="submission" date="2021-07" db="EMBL/GenBank/DDBJ databases">
        <title>The Aristolochia fimbriata genome: insights into angiosperm evolution, floral development and chemical biosynthesis.</title>
        <authorList>
            <person name="Jiao Y."/>
        </authorList>
    </citation>
    <scope>NUCLEOTIDE SEQUENCE [LARGE SCALE GENOMIC DNA]</scope>
    <source>
        <strain evidence="1">IBCAS-2021</strain>
        <tissue evidence="1">Leaf</tissue>
    </source>
</reference>
<proteinExistence type="predicted"/>
<comment type="caution">
    <text evidence="1">The sequence shown here is derived from an EMBL/GenBank/DDBJ whole genome shotgun (WGS) entry which is preliminary data.</text>
</comment>
<evidence type="ECO:0000313" key="1">
    <source>
        <dbReference type="EMBL" id="KAG9447972.1"/>
    </source>
</evidence>
<gene>
    <name evidence="1" type="ORF">H6P81_014100</name>
</gene>
<protein>
    <submittedName>
        <fullName evidence="1">Uncharacterized protein</fullName>
    </submittedName>
</protein>
<dbReference type="EMBL" id="JAINDJ010000005">
    <property type="protein sequence ID" value="KAG9447972.1"/>
    <property type="molecule type" value="Genomic_DNA"/>
</dbReference>
<dbReference type="Proteomes" id="UP000825729">
    <property type="component" value="Unassembled WGS sequence"/>
</dbReference>
<accession>A0AAV7EK81</accession>
<name>A0AAV7EK81_ARIFI</name>
<dbReference type="AlphaFoldDB" id="A0AAV7EK81"/>